<dbReference type="GO" id="GO:0046540">
    <property type="term" value="C:U4/U6 x U5 tri-snRNP complex"/>
    <property type="evidence" value="ECO:0007669"/>
    <property type="project" value="TreeGrafter"/>
</dbReference>
<accession>A0A7S3AXM7</accession>
<dbReference type="AlphaFoldDB" id="A0A7S3AXM7"/>
<evidence type="ECO:0000256" key="5">
    <source>
        <dbReference type="SAM" id="MobiDB-lite"/>
    </source>
</evidence>
<feature type="compositionally biased region" description="Basic and acidic residues" evidence="5">
    <location>
        <begin position="33"/>
        <end position="45"/>
    </location>
</feature>
<feature type="region of interest" description="Disordered" evidence="5">
    <location>
        <begin position="229"/>
        <end position="265"/>
    </location>
</feature>
<feature type="compositionally biased region" description="Acidic residues" evidence="5">
    <location>
        <begin position="430"/>
        <end position="448"/>
    </location>
</feature>
<feature type="compositionally biased region" description="Basic and acidic residues" evidence="5">
    <location>
        <begin position="602"/>
        <end position="614"/>
    </location>
</feature>
<feature type="compositionally biased region" description="Basic and acidic residues" evidence="5">
    <location>
        <begin position="455"/>
        <end position="466"/>
    </location>
</feature>
<dbReference type="EMBL" id="HBHX01031825">
    <property type="protein sequence ID" value="CAE0117036.1"/>
    <property type="molecule type" value="Transcribed_RNA"/>
</dbReference>
<name>A0A7S3AXM7_9EUKA</name>
<dbReference type="PANTHER" id="PTHR14152:SF5">
    <property type="entry name" value="U4_U6.U5 TRI-SNRNP-ASSOCIATED PROTEIN 1"/>
    <property type="match status" value="1"/>
</dbReference>
<evidence type="ECO:0000256" key="1">
    <source>
        <dbReference type="ARBA" id="ARBA00004123"/>
    </source>
</evidence>
<evidence type="ECO:0000256" key="3">
    <source>
        <dbReference type="ARBA" id="ARBA00023242"/>
    </source>
</evidence>
<feature type="region of interest" description="Disordered" evidence="5">
    <location>
        <begin position="1"/>
        <end position="57"/>
    </location>
</feature>
<comment type="subcellular location">
    <subcellularLocation>
        <location evidence="1">Nucleus</location>
    </subcellularLocation>
</comment>
<evidence type="ECO:0000313" key="6">
    <source>
        <dbReference type="EMBL" id="CAE0117036.1"/>
    </source>
</evidence>
<feature type="compositionally biased region" description="Basic and acidic residues" evidence="5">
    <location>
        <begin position="400"/>
        <end position="429"/>
    </location>
</feature>
<feature type="region of interest" description="Disordered" evidence="5">
    <location>
        <begin position="398"/>
        <end position="466"/>
    </location>
</feature>
<dbReference type="InterPro" id="IPR005011">
    <property type="entry name" value="SNU66/SART1"/>
</dbReference>
<reference evidence="6" key="1">
    <citation type="submission" date="2021-01" db="EMBL/GenBank/DDBJ databases">
        <authorList>
            <person name="Corre E."/>
            <person name="Pelletier E."/>
            <person name="Niang G."/>
            <person name="Scheremetjew M."/>
            <person name="Finn R."/>
            <person name="Kale V."/>
            <person name="Holt S."/>
            <person name="Cochrane G."/>
            <person name="Meng A."/>
            <person name="Brown T."/>
            <person name="Cohen L."/>
        </authorList>
    </citation>
    <scope>NUCLEOTIDE SEQUENCE</scope>
    <source>
        <strain evidence="6">CCMP281</strain>
    </source>
</reference>
<keyword evidence="4" id="KW-0175">Coiled coil</keyword>
<comment type="similarity">
    <text evidence="2">Belongs to the SNU66/SART1 family.</text>
</comment>
<dbReference type="PANTHER" id="PTHR14152">
    <property type="entry name" value="SQUAMOUS CELL CARCINOMA ANTIGEN RECOGNISED BY CYTOTOXIC T LYMPHOCYTES"/>
    <property type="match status" value="1"/>
</dbReference>
<gene>
    <name evidence="6" type="ORF">HERI1096_LOCUS17735</name>
</gene>
<feature type="compositionally biased region" description="Basic and acidic residues" evidence="5">
    <location>
        <begin position="238"/>
        <end position="265"/>
    </location>
</feature>
<protein>
    <recommendedName>
        <fullName evidence="7">SART-1 family protein</fullName>
    </recommendedName>
</protein>
<feature type="compositionally biased region" description="Basic and acidic residues" evidence="5">
    <location>
        <begin position="9"/>
        <end position="24"/>
    </location>
</feature>
<evidence type="ECO:0000256" key="4">
    <source>
        <dbReference type="SAM" id="Coils"/>
    </source>
</evidence>
<feature type="region of interest" description="Disordered" evidence="5">
    <location>
        <begin position="599"/>
        <end position="652"/>
    </location>
</feature>
<evidence type="ECO:0000256" key="2">
    <source>
        <dbReference type="ARBA" id="ARBA00006076"/>
    </source>
</evidence>
<feature type="compositionally biased region" description="Gly residues" evidence="5">
    <location>
        <begin position="633"/>
        <end position="652"/>
    </location>
</feature>
<organism evidence="6">
    <name type="scientific">Haptolina ericina</name>
    <dbReference type="NCBI Taxonomy" id="156174"/>
    <lineage>
        <taxon>Eukaryota</taxon>
        <taxon>Haptista</taxon>
        <taxon>Haptophyta</taxon>
        <taxon>Prymnesiophyceae</taxon>
        <taxon>Prymnesiales</taxon>
        <taxon>Prymnesiaceae</taxon>
        <taxon>Haptolina</taxon>
    </lineage>
</organism>
<proteinExistence type="inferred from homology"/>
<evidence type="ECO:0008006" key="7">
    <source>
        <dbReference type="Google" id="ProtNLM"/>
    </source>
</evidence>
<feature type="coiled-coil region" evidence="4">
    <location>
        <begin position="549"/>
        <end position="584"/>
    </location>
</feature>
<dbReference type="GO" id="GO:0000481">
    <property type="term" value="P:maturation of 5S rRNA"/>
    <property type="evidence" value="ECO:0007669"/>
    <property type="project" value="TreeGrafter"/>
</dbReference>
<dbReference type="GO" id="GO:0045292">
    <property type="term" value="P:mRNA cis splicing, via spliceosome"/>
    <property type="evidence" value="ECO:0007669"/>
    <property type="project" value="TreeGrafter"/>
</dbReference>
<keyword evidence="3" id="KW-0539">Nucleus</keyword>
<sequence>MDSAMGWIEKSRKQEELRKQNRKEGKPRKMKARSREEAQSQRYDEMDAEEQSQMAGAQVGHGVDDFKAGESVVLTLADQSVLEEDGNSYALNESEDMLENVNMAEDWRRQHAREMSTGGKYNPYGDNNNILSKYDEEAGRATVTLDASGTVDEAKLKKLAAIKQRLQQSATAGAVMTYDLSGGPAAPVGMQVGADFQTAEEAAAFKKPSGKAKKLRKKVKDTKLDLDALEAESSQQDHASRQDRSVRALERQAAEAEALDSKKQRFDRAVATAESKAAQKIGQSLDDPMGLDQTSVGMEIERGVDGGEQAEVDTELYAALARARRLGAMKAERRNEDYAAQRVAAQLEAASEWRVKNEAVAGGTELAQLEFSETGEFCKAVRAKDEGESMDLPSVQYKQHKAEAERMGAQRGGDGKGVKEEPRTRTKTEEGEEGGFEEEEEDAEEEETWAQKRAQSGEDRDLLHERSAGGGLGAVLDIARGRGLLGEEHESSGRMFDQKGAGLHNYDTKEADQETTFQLQYHDEYGRKMTQKQAFRQLSWKFHGKGPSKKNREKRMLEVEKQMAEKTQDRAMDYMHALQQAQQNTKSAHVVLSGVNAIKPTDVSRQRQAPDRAKLAKRKKSGGGGFESSIVNPGGGFASTIGGGGGFESTIG</sequence>
<dbReference type="Pfam" id="PF03343">
    <property type="entry name" value="SART-1"/>
    <property type="match status" value="1"/>
</dbReference>